<accession>K0R4M9</accession>
<evidence type="ECO:0000313" key="2">
    <source>
        <dbReference type="Proteomes" id="UP000266841"/>
    </source>
</evidence>
<sequence length="28" mass="3529">LRLSIKGWLRVRRLRVRQLRVRRLSVRS</sequence>
<keyword evidence="2" id="KW-1185">Reference proteome</keyword>
<dbReference type="EMBL" id="AGNL01046274">
    <property type="protein sequence ID" value="EJK48098.1"/>
    <property type="molecule type" value="Genomic_DNA"/>
</dbReference>
<protein>
    <submittedName>
        <fullName evidence="1">Uncharacterized protein</fullName>
    </submittedName>
</protein>
<organism evidence="1 2">
    <name type="scientific">Thalassiosira oceanica</name>
    <name type="common">Marine diatom</name>
    <dbReference type="NCBI Taxonomy" id="159749"/>
    <lineage>
        <taxon>Eukaryota</taxon>
        <taxon>Sar</taxon>
        <taxon>Stramenopiles</taxon>
        <taxon>Ochrophyta</taxon>
        <taxon>Bacillariophyta</taxon>
        <taxon>Coscinodiscophyceae</taxon>
        <taxon>Thalassiosirophycidae</taxon>
        <taxon>Thalassiosirales</taxon>
        <taxon>Thalassiosiraceae</taxon>
        <taxon>Thalassiosira</taxon>
    </lineage>
</organism>
<proteinExistence type="predicted"/>
<reference evidence="1 2" key="1">
    <citation type="journal article" date="2012" name="Genome Biol.">
        <title>Genome and low-iron response of an oceanic diatom adapted to chronic iron limitation.</title>
        <authorList>
            <person name="Lommer M."/>
            <person name="Specht M."/>
            <person name="Roy A.S."/>
            <person name="Kraemer L."/>
            <person name="Andreson R."/>
            <person name="Gutowska M.A."/>
            <person name="Wolf J."/>
            <person name="Bergner S.V."/>
            <person name="Schilhabel M.B."/>
            <person name="Klostermeier U.C."/>
            <person name="Beiko R.G."/>
            <person name="Rosenstiel P."/>
            <person name="Hippler M."/>
            <person name="Laroche J."/>
        </authorList>
    </citation>
    <scope>NUCLEOTIDE SEQUENCE [LARGE SCALE GENOMIC DNA]</scope>
    <source>
        <strain evidence="1 2">CCMP1005</strain>
    </source>
</reference>
<dbReference type="AlphaFoldDB" id="K0R4M9"/>
<name>K0R4M9_THAOC</name>
<comment type="caution">
    <text evidence="1">The sequence shown here is derived from an EMBL/GenBank/DDBJ whole genome shotgun (WGS) entry which is preliminary data.</text>
</comment>
<gene>
    <name evidence="1" type="ORF">THAOC_33134</name>
</gene>
<evidence type="ECO:0000313" key="1">
    <source>
        <dbReference type="EMBL" id="EJK48098.1"/>
    </source>
</evidence>
<feature type="non-terminal residue" evidence="1">
    <location>
        <position position="1"/>
    </location>
</feature>
<dbReference type="Proteomes" id="UP000266841">
    <property type="component" value="Unassembled WGS sequence"/>
</dbReference>